<evidence type="ECO:0000313" key="3">
    <source>
        <dbReference type="EMBL" id="BBP44583.1"/>
    </source>
</evidence>
<evidence type="ECO:0000256" key="1">
    <source>
        <dbReference type="PROSITE-ProRule" id="PRU01076"/>
    </source>
</evidence>
<dbReference type="Gene3D" id="2.10.260.10">
    <property type="match status" value="1"/>
</dbReference>
<dbReference type="RefSeq" id="WP_173292293.1">
    <property type="nucleotide sequence ID" value="NZ_AP021888.1"/>
</dbReference>
<proteinExistence type="predicted"/>
<dbReference type="SMART" id="SM00966">
    <property type="entry name" value="SpoVT_AbrB"/>
    <property type="match status" value="1"/>
</dbReference>
<dbReference type="Pfam" id="PF04014">
    <property type="entry name" value="MazE_antitoxin"/>
    <property type="match status" value="1"/>
</dbReference>
<dbReference type="SUPFAM" id="SSF89447">
    <property type="entry name" value="AbrB/MazE/MraZ-like"/>
    <property type="match status" value="1"/>
</dbReference>
<dbReference type="Proteomes" id="UP000501466">
    <property type="component" value="Chromosome"/>
</dbReference>
<evidence type="ECO:0000313" key="4">
    <source>
        <dbReference type="Proteomes" id="UP000501466"/>
    </source>
</evidence>
<organism evidence="3 4">
    <name type="scientific">Thiosulfativibrio zosterae</name>
    <dbReference type="NCBI Taxonomy" id="2675053"/>
    <lineage>
        <taxon>Bacteria</taxon>
        <taxon>Pseudomonadati</taxon>
        <taxon>Pseudomonadota</taxon>
        <taxon>Gammaproteobacteria</taxon>
        <taxon>Thiotrichales</taxon>
        <taxon>Piscirickettsiaceae</taxon>
        <taxon>Thiosulfativibrio</taxon>
    </lineage>
</organism>
<dbReference type="GO" id="GO:0003677">
    <property type="term" value="F:DNA binding"/>
    <property type="evidence" value="ECO:0007669"/>
    <property type="project" value="UniProtKB-UniRule"/>
</dbReference>
<accession>A0A6F8PR28</accession>
<dbReference type="InterPro" id="IPR007159">
    <property type="entry name" value="SpoVT-AbrB_dom"/>
</dbReference>
<keyword evidence="4" id="KW-1185">Reference proteome</keyword>
<dbReference type="PROSITE" id="PS51740">
    <property type="entry name" value="SPOVT_ABRB"/>
    <property type="match status" value="1"/>
</dbReference>
<dbReference type="InterPro" id="IPR037914">
    <property type="entry name" value="SpoVT-AbrB_sf"/>
</dbReference>
<gene>
    <name evidence="3" type="ORF">THMIRHAT_23290</name>
</gene>
<sequence>MQATIRKIGNSKGIIIPIALLNQLQIESEVELTVQDNCLLIQPVATPRKGWFDGYDVTQDDEPLAKMSDLPSEEEDWVW</sequence>
<evidence type="ECO:0000259" key="2">
    <source>
        <dbReference type="PROSITE" id="PS51740"/>
    </source>
</evidence>
<dbReference type="KEGG" id="tzo:THMIRHAT_23290"/>
<protein>
    <recommendedName>
        <fullName evidence="2">SpoVT-AbrB domain-containing protein</fullName>
    </recommendedName>
</protein>
<feature type="domain" description="SpoVT-AbrB" evidence="2">
    <location>
        <begin position="3"/>
        <end position="46"/>
    </location>
</feature>
<name>A0A6F8PR28_9GAMM</name>
<dbReference type="AlphaFoldDB" id="A0A6F8PR28"/>
<keyword evidence="1" id="KW-0238">DNA-binding</keyword>
<reference evidence="4" key="1">
    <citation type="submission" date="2019-11" db="EMBL/GenBank/DDBJ databases">
        <title>Isolation and characterization of two novel species in the genus Thiomicrorhabdus.</title>
        <authorList>
            <person name="Mochizuki J."/>
            <person name="Kojima H."/>
            <person name="Fukui M."/>
        </authorList>
    </citation>
    <scope>NUCLEOTIDE SEQUENCE [LARGE SCALE GENOMIC DNA]</scope>
    <source>
        <strain evidence="4">AkT22</strain>
    </source>
</reference>
<dbReference type="EMBL" id="AP021888">
    <property type="protein sequence ID" value="BBP44583.1"/>
    <property type="molecule type" value="Genomic_DNA"/>
</dbReference>